<sequence length="90" mass="9385">MKRFFPLMAALGLAACAGSQTPASASEPADASMPAVGAANPASVYCVQQGGKSEIRKNQDGSEYGVCILPDGKEVEEWAYYRANNGGNNK</sequence>
<comment type="caution">
    <text evidence="2">The sequence shown here is derived from an EMBL/GenBank/DDBJ whole genome shotgun (WGS) entry which is preliminary data.</text>
</comment>
<reference evidence="3" key="1">
    <citation type="submission" date="2016-05" db="EMBL/GenBank/DDBJ databases">
        <title>Draft genome of Corynebacterium afermentans subsp. afermentans LCDC 88199T.</title>
        <authorList>
            <person name="Bernier A.-M."/>
            <person name="Bernard K."/>
        </authorList>
    </citation>
    <scope>NUCLEOTIDE SEQUENCE [LARGE SCALE GENOMIC DNA]</scope>
    <source>
        <strain evidence="3">NML04-0072</strain>
    </source>
</reference>
<dbReference type="PROSITE" id="PS51257">
    <property type="entry name" value="PROKAR_LIPOPROTEIN"/>
    <property type="match status" value="1"/>
</dbReference>
<evidence type="ECO:0000313" key="3">
    <source>
        <dbReference type="Proteomes" id="UP000077589"/>
    </source>
</evidence>
<evidence type="ECO:0000256" key="1">
    <source>
        <dbReference type="SAM" id="SignalP"/>
    </source>
</evidence>
<feature type="chain" id="PRO_5008395720" evidence="1">
    <location>
        <begin position="26"/>
        <end position="90"/>
    </location>
</feature>
<protein>
    <submittedName>
        <fullName evidence="2">Hemolysin</fullName>
    </submittedName>
</protein>
<dbReference type="Pfam" id="PF03891">
    <property type="entry name" value="DUF333"/>
    <property type="match status" value="1"/>
</dbReference>
<dbReference type="STRING" id="539.A7P85_06575"/>
<name>A0A1A9RCK7_EIKCO</name>
<dbReference type="InterPro" id="IPR005590">
    <property type="entry name" value="DUF333"/>
</dbReference>
<dbReference type="RefSeq" id="WP_064088079.1">
    <property type="nucleotide sequence ID" value="NZ_LXSG01000039.1"/>
</dbReference>
<feature type="signal peptide" evidence="1">
    <location>
        <begin position="1"/>
        <end position="25"/>
    </location>
</feature>
<keyword evidence="1" id="KW-0732">Signal</keyword>
<organism evidence="2 3">
    <name type="scientific">Eikenella corrodens</name>
    <dbReference type="NCBI Taxonomy" id="539"/>
    <lineage>
        <taxon>Bacteria</taxon>
        <taxon>Pseudomonadati</taxon>
        <taxon>Pseudomonadota</taxon>
        <taxon>Betaproteobacteria</taxon>
        <taxon>Neisseriales</taxon>
        <taxon>Neisseriaceae</taxon>
        <taxon>Eikenella</taxon>
    </lineage>
</organism>
<dbReference type="PANTHER" id="PTHR38008">
    <property type="entry name" value="HEMOLYSIN-RELATED"/>
    <property type="match status" value="1"/>
</dbReference>
<evidence type="ECO:0000313" key="2">
    <source>
        <dbReference type="EMBL" id="OAM16636.1"/>
    </source>
</evidence>
<dbReference type="Proteomes" id="UP000077589">
    <property type="component" value="Unassembled WGS sequence"/>
</dbReference>
<dbReference type="PANTHER" id="PTHR38008:SF2">
    <property type="entry name" value="HEMOLYSIN"/>
    <property type="match status" value="1"/>
</dbReference>
<gene>
    <name evidence="2" type="ORF">A7P90_10300</name>
</gene>
<dbReference type="OrthoDB" id="148878at2"/>
<dbReference type="EMBL" id="LXSG01000039">
    <property type="protein sequence ID" value="OAM16636.1"/>
    <property type="molecule type" value="Genomic_DNA"/>
</dbReference>
<dbReference type="AlphaFoldDB" id="A0A1A9RCK7"/>
<proteinExistence type="predicted"/>
<accession>A0A1A9RCK7</accession>